<evidence type="ECO:0000313" key="3">
    <source>
        <dbReference type="Proteomes" id="UP001314205"/>
    </source>
</evidence>
<evidence type="ECO:0000259" key="1">
    <source>
        <dbReference type="PROSITE" id="PS51029"/>
    </source>
</evidence>
<evidence type="ECO:0000313" key="2">
    <source>
        <dbReference type="EMBL" id="CAK1593489.1"/>
    </source>
</evidence>
<name>A0AAV1LEQ2_9NEOP</name>
<protein>
    <recommendedName>
        <fullName evidence="1">MADF domain-containing protein</fullName>
    </recommendedName>
</protein>
<dbReference type="EMBL" id="CAVLGL010000088">
    <property type="protein sequence ID" value="CAK1593489.1"/>
    <property type="molecule type" value="Genomic_DNA"/>
</dbReference>
<accession>A0AAV1LEQ2</accession>
<gene>
    <name evidence="2" type="ORF">PARMNEM_LOCUS13262</name>
</gene>
<dbReference type="AlphaFoldDB" id="A0AAV1LEQ2"/>
<dbReference type="Pfam" id="PF10545">
    <property type="entry name" value="MADF_DNA_bdg"/>
    <property type="match status" value="1"/>
</dbReference>
<proteinExistence type="predicted"/>
<organism evidence="2 3">
    <name type="scientific">Parnassius mnemosyne</name>
    <name type="common">clouded apollo</name>
    <dbReference type="NCBI Taxonomy" id="213953"/>
    <lineage>
        <taxon>Eukaryota</taxon>
        <taxon>Metazoa</taxon>
        <taxon>Ecdysozoa</taxon>
        <taxon>Arthropoda</taxon>
        <taxon>Hexapoda</taxon>
        <taxon>Insecta</taxon>
        <taxon>Pterygota</taxon>
        <taxon>Neoptera</taxon>
        <taxon>Endopterygota</taxon>
        <taxon>Lepidoptera</taxon>
        <taxon>Glossata</taxon>
        <taxon>Ditrysia</taxon>
        <taxon>Papilionoidea</taxon>
        <taxon>Papilionidae</taxon>
        <taxon>Parnassiinae</taxon>
        <taxon>Parnassini</taxon>
        <taxon>Parnassius</taxon>
        <taxon>Driopa</taxon>
    </lineage>
</organism>
<sequence>MRRSNRCKSEKSTVASDIVAVWTCTPCVSDFKMADLRKYSRAFVTEFIELYQELPSLWMVKSKDYSNRDLKSQSYEILVGKFKEVEPNADRDFVIKKIKDMRDVWRKQHEKIEKSLKSGMAVEDIPTPSLWYYDLLNFLKDQETTRSSITNIKIGNKDRVK</sequence>
<comment type="caution">
    <text evidence="2">The sequence shown here is derived from an EMBL/GenBank/DDBJ whole genome shotgun (WGS) entry which is preliminary data.</text>
</comment>
<dbReference type="PANTHER" id="PTHR21505">
    <property type="entry name" value="MADF DOMAIN-CONTAINING PROTEIN-RELATED"/>
    <property type="match status" value="1"/>
</dbReference>
<dbReference type="PROSITE" id="PS51029">
    <property type="entry name" value="MADF"/>
    <property type="match status" value="1"/>
</dbReference>
<dbReference type="InterPro" id="IPR006578">
    <property type="entry name" value="MADF-dom"/>
</dbReference>
<dbReference type="PANTHER" id="PTHR21505:SF8">
    <property type="entry name" value="DPT-YFP REPRESSOR BY OVEREXPRESSION, ISOFORM D-RELATED"/>
    <property type="match status" value="1"/>
</dbReference>
<dbReference type="Proteomes" id="UP001314205">
    <property type="component" value="Unassembled WGS sequence"/>
</dbReference>
<keyword evidence="3" id="KW-1185">Reference proteome</keyword>
<reference evidence="2 3" key="1">
    <citation type="submission" date="2023-11" db="EMBL/GenBank/DDBJ databases">
        <authorList>
            <person name="Hedman E."/>
            <person name="Englund M."/>
            <person name="Stromberg M."/>
            <person name="Nyberg Akerstrom W."/>
            <person name="Nylinder S."/>
            <person name="Jareborg N."/>
            <person name="Kallberg Y."/>
            <person name="Kronander E."/>
        </authorList>
    </citation>
    <scope>NUCLEOTIDE SEQUENCE [LARGE SCALE GENOMIC DNA]</scope>
</reference>
<feature type="domain" description="MADF" evidence="1">
    <location>
        <begin position="46"/>
        <end position="144"/>
    </location>
</feature>
<dbReference type="SMART" id="SM00595">
    <property type="entry name" value="MADF"/>
    <property type="match status" value="1"/>
</dbReference>